<sequence length="218" mass="25562">MSKIVIELQQDALKSNFDIMCLLRKAYLVAKKLKLKEFEEWITNEFNGYEDKEKNQIPKYRLLRGELKAWRPSRQKWVSVILTEENDDLTTHTTIDSIANLLNVYENATNRNKNVIFEFSADLNNFLSKSTKFNTKFALEIGTNQIYNIIENIRMIILDWSITLEMNGILGDELHFNDTEKDIANNTPIINKYINNFYAPVNETQIQQDTKKSSQIRN</sequence>
<dbReference type="Pfam" id="PF18864">
    <property type="entry name" value="AbiTii"/>
    <property type="match status" value="1"/>
</dbReference>
<gene>
    <name evidence="2" type="ORF">DWY77_04480</name>
</gene>
<feature type="domain" description="AbiTii" evidence="1">
    <location>
        <begin position="3"/>
        <end position="187"/>
    </location>
</feature>
<dbReference type="InterPro" id="IPR041304">
    <property type="entry name" value="AbiTii"/>
</dbReference>
<dbReference type="EMBL" id="QRTP01000008">
    <property type="protein sequence ID" value="RGQ84293.1"/>
    <property type="molecule type" value="Genomic_DNA"/>
</dbReference>
<organism evidence="2 3">
    <name type="scientific">Megamonas rupellensis</name>
    <dbReference type="NCBI Taxonomy" id="491921"/>
    <lineage>
        <taxon>Bacteria</taxon>
        <taxon>Bacillati</taxon>
        <taxon>Bacillota</taxon>
        <taxon>Negativicutes</taxon>
        <taxon>Selenomonadales</taxon>
        <taxon>Selenomonadaceae</taxon>
        <taxon>Megamonas</taxon>
    </lineage>
</organism>
<comment type="caution">
    <text evidence="2">The sequence shown here is derived from an EMBL/GenBank/DDBJ whole genome shotgun (WGS) entry which is preliminary data.</text>
</comment>
<evidence type="ECO:0000259" key="1">
    <source>
        <dbReference type="Pfam" id="PF18864"/>
    </source>
</evidence>
<evidence type="ECO:0000313" key="3">
    <source>
        <dbReference type="Proteomes" id="UP000286147"/>
    </source>
</evidence>
<dbReference type="Proteomes" id="UP000286147">
    <property type="component" value="Unassembled WGS sequence"/>
</dbReference>
<reference evidence="2 3" key="1">
    <citation type="submission" date="2018-08" db="EMBL/GenBank/DDBJ databases">
        <title>A genome reference for cultivated species of the human gut microbiota.</title>
        <authorList>
            <person name="Zou Y."/>
            <person name="Xue W."/>
            <person name="Luo G."/>
        </authorList>
    </citation>
    <scope>NUCLEOTIDE SEQUENCE [LARGE SCALE GENOMIC DNA]</scope>
    <source>
        <strain evidence="2 3">AF27-12</strain>
    </source>
</reference>
<evidence type="ECO:0000313" key="2">
    <source>
        <dbReference type="EMBL" id="RGQ84293.1"/>
    </source>
</evidence>
<dbReference type="AlphaFoldDB" id="A0A412CEZ6"/>
<protein>
    <recommendedName>
        <fullName evidence="1">AbiTii domain-containing protein</fullName>
    </recommendedName>
</protein>
<proteinExistence type="predicted"/>
<dbReference type="RefSeq" id="WP_118035768.1">
    <property type="nucleotide sequence ID" value="NZ_QRTP01000008.1"/>
</dbReference>
<accession>A0A412CEZ6</accession>
<name>A0A412CEZ6_9FIRM</name>